<keyword evidence="4" id="KW-1185">Reference proteome</keyword>
<dbReference type="EMBL" id="BAAANS010000040">
    <property type="protein sequence ID" value="GAA2111198.1"/>
    <property type="molecule type" value="Genomic_DNA"/>
</dbReference>
<feature type="chain" id="PRO_5046139915" description="DUF732 domain-containing protein" evidence="2">
    <location>
        <begin position="23"/>
        <end position="137"/>
    </location>
</feature>
<proteinExistence type="predicted"/>
<feature type="compositionally biased region" description="Low complexity" evidence="1">
    <location>
        <begin position="43"/>
        <end position="52"/>
    </location>
</feature>
<organism evidence="3 4">
    <name type="scientific">Kitasatospora saccharophila</name>
    <dbReference type="NCBI Taxonomy" id="407973"/>
    <lineage>
        <taxon>Bacteria</taxon>
        <taxon>Bacillati</taxon>
        <taxon>Actinomycetota</taxon>
        <taxon>Actinomycetes</taxon>
        <taxon>Kitasatosporales</taxon>
        <taxon>Streptomycetaceae</taxon>
        <taxon>Kitasatospora</taxon>
    </lineage>
</organism>
<accession>A0ABN2XFB2</accession>
<evidence type="ECO:0000313" key="4">
    <source>
        <dbReference type="Proteomes" id="UP001500897"/>
    </source>
</evidence>
<name>A0ABN2XFB2_9ACTN</name>
<gene>
    <name evidence="3" type="ORF">GCM10009759_53090</name>
</gene>
<reference evidence="3 4" key="1">
    <citation type="journal article" date="2019" name="Int. J. Syst. Evol. Microbiol.">
        <title>The Global Catalogue of Microorganisms (GCM) 10K type strain sequencing project: providing services to taxonomists for standard genome sequencing and annotation.</title>
        <authorList>
            <consortium name="The Broad Institute Genomics Platform"/>
            <consortium name="The Broad Institute Genome Sequencing Center for Infectious Disease"/>
            <person name="Wu L."/>
            <person name="Ma J."/>
        </authorList>
    </citation>
    <scope>NUCLEOTIDE SEQUENCE [LARGE SCALE GENOMIC DNA]</scope>
    <source>
        <strain evidence="3 4">JCM 14559</strain>
    </source>
</reference>
<dbReference type="PROSITE" id="PS51257">
    <property type="entry name" value="PROKAR_LIPOPROTEIN"/>
    <property type="match status" value="1"/>
</dbReference>
<protein>
    <recommendedName>
        <fullName evidence="5">DUF732 domain-containing protein</fullName>
    </recommendedName>
</protein>
<evidence type="ECO:0008006" key="5">
    <source>
        <dbReference type="Google" id="ProtNLM"/>
    </source>
</evidence>
<feature type="region of interest" description="Disordered" evidence="1">
    <location>
        <begin position="31"/>
        <end position="52"/>
    </location>
</feature>
<comment type="caution">
    <text evidence="3">The sequence shown here is derived from an EMBL/GenBank/DDBJ whole genome shotgun (WGS) entry which is preliminary data.</text>
</comment>
<evidence type="ECO:0000256" key="1">
    <source>
        <dbReference type="SAM" id="MobiDB-lite"/>
    </source>
</evidence>
<keyword evidence="2" id="KW-0732">Signal</keyword>
<evidence type="ECO:0000313" key="3">
    <source>
        <dbReference type="EMBL" id="GAA2111198.1"/>
    </source>
</evidence>
<dbReference type="Proteomes" id="UP001500897">
    <property type="component" value="Unassembled WGS sequence"/>
</dbReference>
<evidence type="ECO:0000256" key="2">
    <source>
        <dbReference type="SAM" id="SignalP"/>
    </source>
</evidence>
<sequence length="137" mass="13591">MRTRPVLTRTAAGLLGAGLALALSSCDFPGSDSKGGGGKGGDARPAATASASGADWAELAGAEAAMLGDLADIDPGLVTDQEKAIAGADTVCEAIRAGKSEDEVARTAGAEFTTDEIKPDLGVVSRIVDVLKSTTCV</sequence>
<feature type="signal peptide" evidence="2">
    <location>
        <begin position="1"/>
        <end position="22"/>
    </location>
</feature>
<dbReference type="RefSeq" id="WP_344555322.1">
    <property type="nucleotide sequence ID" value="NZ_BAAANS010000040.1"/>
</dbReference>